<comment type="caution">
    <text evidence="2">The sequence shown here is derived from an EMBL/GenBank/DDBJ whole genome shotgun (WGS) entry which is preliminary data.</text>
</comment>
<organism evidence="2 3">
    <name type="scientific">Plakobranchus ocellatus</name>
    <dbReference type="NCBI Taxonomy" id="259542"/>
    <lineage>
        <taxon>Eukaryota</taxon>
        <taxon>Metazoa</taxon>
        <taxon>Spiralia</taxon>
        <taxon>Lophotrochozoa</taxon>
        <taxon>Mollusca</taxon>
        <taxon>Gastropoda</taxon>
        <taxon>Heterobranchia</taxon>
        <taxon>Euthyneura</taxon>
        <taxon>Panpulmonata</taxon>
        <taxon>Sacoglossa</taxon>
        <taxon>Placobranchoidea</taxon>
        <taxon>Plakobranchidae</taxon>
        <taxon>Plakobranchus</taxon>
    </lineage>
</organism>
<keyword evidence="3" id="KW-1185">Reference proteome</keyword>
<evidence type="ECO:0000256" key="1">
    <source>
        <dbReference type="SAM" id="MobiDB-lite"/>
    </source>
</evidence>
<gene>
    <name evidence="2" type="ORF">PoB_006504800</name>
</gene>
<dbReference type="Proteomes" id="UP000735302">
    <property type="component" value="Unassembled WGS sequence"/>
</dbReference>
<name>A0AAV4D3C8_9GAST</name>
<protein>
    <submittedName>
        <fullName evidence="2">Uncharacterized protein</fullName>
    </submittedName>
</protein>
<dbReference type="EMBL" id="BLXT01007322">
    <property type="protein sequence ID" value="GFO38543.1"/>
    <property type="molecule type" value="Genomic_DNA"/>
</dbReference>
<evidence type="ECO:0000313" key="3">
    <source>
        <dbReference type="Proteomes" id="UP000735302"/>
    </source>
</evidence>
<feature type="compositionally biased region" description="Basic and acidic residues" evidence="1">
    <location>
        <begin position="10"/>
        <end position="23"/>
    </location>
</feature>
<feature type="region of interest" description="Disordered" evidence="1">
    <location>
        <begin position="1"/>
        <end position="23"/>
    </location>
</feature>
<sequence>MSSRLNAWKLGDRDGERQEDKRPPITTAVAGDTEMLFEVPVLVFSFVQATSLRSSGSSVTLRNWDLAGSKLAIVWPKLSQPAVKLSSWRSTAAIIAALTGADLGSGQVSQPR</sequence>
<evidence type="ECO:0000313" key="2">
    <source>
        <dbReference type="EMBL" id="GFO38543.1"/>
    </source>
</evidence>
<proteinExistence type="predicted"/>
<accession>A0AAV4D3C8</accession>
<dbReference type="AlphaFoldDB" id="A0AAV4D3C8"/>
<reference evidence="2 3" key="1">
    <citation type="journal article" date="2021" name="Elife">
        <title>Chloroplast acquisition without the gene transfer in kleptoplastic sea slugs, Plakobranchus ocellatus.</title>
        <authorList>
            <person name="Maeda T."/>
            <person name="Takahashi S."/>
            <person name="Yoshida T."/>
            <person name="Shimamura S."/>
            <person name="Takaki Y."/>
            <person name="Nagai Y."/>
            <person name="Toyoda A."/>
            <person name="Suzuki Y."/>
            <person name="Arimoto A."/>
            <person name="Ishii H."/>
            <person name="Satoh N."/>
            <person name="Nishiyama T."/>
            <person name="Hasebe M."/>
            <person name="Maruyama T."/>
            <person name="Minagawa J."/>
            <person name="Obokata J."/>
            <person name="Shigenobu S."/>
        </authorList>
    </citation>
    <scope>NUCLEOTIDE SEQUENCE [LARGE SCALE GENOMIC DNA]</scope>
</reference>